<keyword evidence="4" id="KW-1185">Reference proteome</keyword>
<dbReference type="EMBL" id="OC915268">
    <property type="protein sequence ID" value="CAD7639569.1"/>
    <property type="molecule type" value="Genomic_DNA"/>
</dbReference>
<feature type="region of interest" description="Disordered" evidence="1">
    <location>
        <begin position="132"/>
        <end position="180"/>
    </location>
</feature>
<reference evidence="3" key="1">
    <citation type="submission" date="2020-11" db="EMBL/GenBank/DDBJ databases">
        <authorList>
            <person name="Tran Van P."/>
        </authorList>
    </citation>
    <scope>NUCLEOTIDE SEQUENCE</scope>
</reference>
<name>A0A7R9QCX0_9ACAR</name>
<organism evidence="3">
    <name type="scientific">Oppiella nova</name>
    <dbReference type="NCBI Taxonomy" id="334625"/>
    <lineage>
        <taxon>Eukaryota</taxon>
        <taxon>Metazoa</taxon>
        <taxon>Ecdysozoa</taxon>
        <taxon>Arthropoda</taxon>
        <taxon>Chelicerata</taxon>
        <taxon>Arachnida</taxon>
        <taxon>Acari</taxon>
        <taxon>Acariformes</taxon>
        <taxon>Sarcoptiformes</taxon>
        <taxon>Oribatida</taxon>
        <taxon>Brachypylina</taxon>
        <taxon>Oppioidea</taxon>
        <taxon>Oppiidae</taxon>
        <taxon>Oppiella</taxon>
    </lineage>
</organism>
<gene>
    <name evidence="3" type="ORF">ONB1V03_LOCUS2060</name>
</gene>
<evidence type="ECO:0000259" key="2">
    <source>
        <dbReference type="PROSITE" id="PS00028"/>
    </source>
</evidence>
<evidence type="ECO:0000313" key="4">
    <source>
        <dbReference type="Proteomes" id="UP000728032"/>
    </source>
</evidence>
<dbReference type="OrthoDB" id="6525478at2759"/>
<protein>
    <recommendedName>
        <fullName evidence="2">C2H2-type domain-containing protein</fullName>
    </recommendedName>
</protein>
<dbReference type="AlphaFoldDB" id="A0A7R9QCX0"/>
<feature type="compositionally biased region" description="Basic residues" evidence="1">
    <location>
        <begin position="161"/>
        <end position="170"/>
    </location>
</feature>
<feature type="domain" description="C2H2-type" evidence="2">
    <location>
        <begin position="460"/>
        <end position="482"/>
    </location>
</feature>
<feature type="domain" description="C2H2-type" evidence="2">
    <location>
        <begin position="207"/>
        <end position="229"/>
    </location>
</feature>
<proteinExistence type="predicted"/>
<dbReference type="SMART" id="SM00355">
    <property type="entry name" value="ZnF_C2H2"/>
    <property type="match status" value="4"/>
</dbReference>
<evidence type="ECO:0000313" key="3">
    <source>
        <dbReference type="EMBL" id="CAD7639569.1"/>
    </source>
</evidence>
<feature type="compositionally biased region" description="Low complexity" evidence="1">
    <location>
        <begin position="147"/>
        <end position="160"/>
    </location>
</feature>
<dbReference type="Proteomes" id="UP000728032">
    <property type="component" value="Unassembled WGS sequence"/>
</dbReference>
<sequence length="485" mass="54274">MRSKFDTTNQMVRLSHFRRVFTVEDTDGTDEDTDDDDDIQVLVANTAQGPLTDSTSSPECQPIEPKTKLDPKLTNFTLFVKSIGNIDKRYVTTDNGLIPISETITELDQMIRCRDMRSFEDVLDRYNISHSRGVGGRDQSLSGRNASTSVDNSHSDSSVVAKKKRKKKGKASADDVVTSGSNDMSVVSLKVEGIQQIKSKNSFKFKCKVCDISFNGFACALKHSTSDEHSKIKFGDDLKGLDAQFTIDSPNIGDCEVAIARRRELKKISLTDKQQYVSHGIRLKDGFGTDAYICSTCDLKFKSIHEVKDHIESLAADIENTENKPELKAVDNSVALYVPKSPPLGQTLSKLDLKLKNEGIKATDSGVDSKFYCLFCNIYFDCKKTAVLHTSDTRHKRFKTGLNLNEMDSKFTIESERIDEFEVAFARRHYLKTMSSAAKTHLTTEGIRLKDGSGSQAFYCQKCELYIDTFEELETHINSAFHTIA</sequence>
<dbReference type="EMBL" id="CAJPVJ010000443">
    <property type="protein sequence ID" value="CAG2162467.1"/>
    <property type="molecule type" value="Genomic_DNA"/>
</dbReference>
<dbReference type="PROSITE" id="PS00028">
    <property type="entry name" value="ZINC_FINGER_C2H2_1"/>
    <property type="match status" value="2"/>
</dbReference>
<dbReference type="InterPro" id="IPR013087">
    <property type="entry name" value="Znf_C2H2_type"/>
</dbReference>
<evidence type="ECO:0000256" key="1">
    <source>
        <dbReference type="SAM" id="MobiDB-lite"/>
    </source>
</evidence>
<accession>A0A7R9QCX0</accession>